<feature type="chain" id="PRO_5047227594" evidence="1">
    <location>
        <begin position="21"/>
        <end position="936"/>
    </location>
</feature>
<proteinExistence type="predicted"/>
<keyword evidence="1" id="KW-0732">Signal</keyword>
<dbReference type="Gene3D" id="2.170.130.10">
    <property type="entry name" value="TonB-dependent receptor, plug domain"/>
    <property type="match status" value="1"/>
</dbReference>
<dbReference type="Pfam" id="PF13715">
    <property type="entry name" value="CarbopepD_reg_2"/>
    <property type="match status" value="1"/>
</dbReference>
<reference evidence="4" key="1">
    <citation type="journal article" date="2019" name="Int. J. Syst. Evol. Microbiol.">
        <title>The Global Catalogue of Microorganisms (GCM) 10K type strain sequencing project: providing services to taxonomists for standard genome sequencing and annotation.</title>
        <authorList>
            <consortium name="The Broad Institute Genomics Platform"/>
            <consortium name="The Broad Institute Genome Sequencing Center for Infectious Disease"/>
            <person name="Wu L."/>
            <person name="Ma J."/>
        </authorList>
    </citation>
    <scope>NUCLEOTIDE SEQUENCE [LARGE SCALE GENOMIC DNA]</scope>
    <source>
        <strain evidence="4">KCTC 23299</strain>
    </source>
</reference>
<dbReference type="Pfam" id="PF14905">
    <property type="entry name" value="OMP_b-brl_3"/>
    <property type="match status" value="2"/>
</dbReference>
<keyword evidence="4" id="KW-1185">Reference proteome</keyword>
<evidence type="ECO:0000256" key="1">
    <source>
        <dbReference type="SAM" id="SignalP"/>
    </source>
</evidence>
<dbReference type="InterPro" id="IPR041700">
    <property type="entry name" value="OMP_b-brl_3"/>
</dbReference>
<feature type="signal peptide" evidence="1">
    <location>
        <begin position="1"/>
        <end position="20"/>
    </location>
</feature>
<evidence type="ECO:0000313" key="3">
    <source>
        <dbReference type="EMBL" id="MFD2919900.1"/>
    </source>
</evidence>
<comment type="caution">
    <text evidence="3">The sequence shown here is derived from an EMBL/GenBank/DDBJ whole genome shotgun (WGS) entry which is preliminary data.</text>
</comment>
<name>A0ABW6A5Z0_9BACT</name>
<dbReference type="Proteomes" id="UP001597511">
    <property type="component" value="Unassembled WGS sequence"/>
</dbReference>
<dbReference type="SUPFAM" id="SSF49464">
    <property type="entry name" value="Carboxypeptidase regulatory domain-like"/>
    <property type="match status" value="1"/>
</dbReference>
<dbReference type="InterPro" id="IPR037066">
    <property type="entry name" value="Plug_dom_sf"/>
</dbReference>
<feature type="domain" description="Outer membrane protein beta-barrel" evidence="2">
    <location>
        <begin position="760"/>
        <end position="915"/>
    </location>
</feature>
<feature type="domain" description="Outer membrane protein beta-barrel" evidence="2">
    <location>
        <begin position="456"/>
        <end position="758"/>
    </location>
</feature>
<dbReference type="RefSeq" id="WP_386097584.1">
    <property type="nucleotide sequence ID" value="NZ_JBHUOZ010000002.1"/>
</dbReference>
<evidence type="ECO:0000259" key="2">
    <source>
        <dbReference type="Pfam" id="PF14905"/>
    </source>
</evidence>
<protein>
    <submittedName>
        <fullName evidence="3">Outer membrane beta-barrel protein</fullName>
    </submittedName>
</protein>
<sequence length="936" mass="105018">MRYGFILLLVLFGTANAVFAQDKGKVQGLAFDSLNNRAIPDATITVLLKKDSSLVSFGMTDAAGRFEITGLKNGDYRLLITHVAYHNKNQFFTIDDNNRQVQLGNIKMDDKTQVLDEVVVTSEAPPVTMVGDTIQYNAGSFKTQPNASVEQLLKRMPGMEVDKDGTIRAQGQKVNKVLVDGKEFFGNDPKIATKNLPADAIDKVQVYDKQSDQAAMTGFDDGNGERTINLKLKADKKKGMFGKIMGGGGTRDTKEGRFNINSFKGARQASVIGMGNNTNTEGFSFTDMMSFTGELSRMMRGGGGTISDATAAMLAGAGNTNQGIRTIWGGGLNYNDMFGTKTDFRSNYFYNHFNPKTSSERLREYLLPDSSYFNRQNAYTDNAANSHRLNFIIDQFIDTFHSIKISPSIGYQHSDNRSRTDFKQWGSDGVTSNDGYTYNRSNNKGFNFNNEILFRKKFRRRGRTLSLSLLTTFNDNNGTGNLETVNNFYDRLGAKLRADSINQYIENDSRLSGYNAKLVYTEPIFRSSLLELSASNARTKNVSNKTTYDFNNVNDKFDRFNDSLSNDFLNIYANTQAGARVRTQKSKYNYFVGLNWQYAYLEGKVVSGIKDSIINKHFNNLLPSARFQYKFTRYKSITADYQTYTTQPTVSQLQPVPDISSPLLQREGNPDLKQEYSHNVRLNYNSINPFRNKNFFATFSATKTNNKIVNADSLLASGTRVTKPVNVDGVYNVNGNVSTGIPVKALKTDFRLGATVAYNRGVQFTNGAENLINTYTVGPRLNIDINPSDKIDLMFGTRLNYNRSTYSLDNKFNNTYFSQYYEAEFNWQMPAGFYFSTDFNYTINNQLSSGFNARIPLWGASISKQFLKNNRGELKIRVNDILNKNISVDRTSNQNYIEDRLVNTLSRYGLISFTYSLSKTGLGGGGSGPKVTFQAR</sequence>
<gene>
    <name evidence="3" type="ORF">ACFS6H_09295</name>
</gene>
<accession>A0ABW6A5Z0</accession>
<dbReference type="InterPro" id="IPR008969">
    <property type="entry name" value="CarboxyPept-like_regulatory"/>
</dbReference>
<organism evidence="3 4">
    <name type="scientific">Terrimonas rubra</name>
    <dbReference type="NCBI Taxonomy" id="1035890"/>
    <lineage>
        <taxon>Bacteria</taxon>
        <taxon>Pseudomonadati</taxon>
        <taxon>Bacteroidota</taxon>
        <taxon>Chitinophagia</taxon>
        <taxon>Chitinophagales</taxon>
        <taxon>Chitinophagaceae</taxon>
        <taxon>Terrimonas</taxon>
    </lineage>
</organism>
<evidence type="ECO:0000313" key="4">
    <source>
        <dbReference type="Proteomes" id="UP001597511"/>
    </source>
</evidence>
<dbReference type="EMBL" id="JBHUOZ010000002">
    <property type="protein sequence ID" value="MFD2919900.1"/>
    <property type="molecule type" value="Genomic_DNA"/>
</dbReference>
<dbReference type="Gene3D" id="2.60.40.1120">
    <property type="entry name" value="Carboxypeptidase-like, regulatory domain"/>
    <property type="match status" value="1"/>
</dbReference>
<dbReference type="SUPFAM" id="SSF56935">
    <property type="entry name" value="Porins"/>
    <property type="match status" value="1"/>
</dbReference>